<evidence type="ECO:0000313" key="1">
    <source>
        <dbReference type="EMBL" id="EJK61542.1"/>
    </source>
</evidence>
<dbReference type="EMBL" id="AGNL01019841">
    <property type="protein sequence ID" value="EJK61542.1"/>
    <property type="molecule type" value="Genomic_DNA"/>
</dbReference>
<dbReference type="Proteomes" id="UP000266841">
    <property type="component" value="Unassembled WGS sequence"/>
</dbReference>
<reference evidence="1 2" key="1">
    <citation type="journal article" date="2012" name="Genome Biol.">
        <title>Genome and low-iron response of an oceanic diatom adapted to chronic iron limitation.</title>
        <authorList>
            <person name="Lommer M."/>
            <person name="Specht M."/>
            <person name="Roy A.S."/>
            <person name="Kraemer L."/>
            <person name="Andreson R."/>
            <person name="Gutowska M.A."/>
            <person name="Wolf J."/>
            <person name="Bergner S.V."/>
            <person name="Schilhabel M.B."/>
            <person name="Klostermeier U.C."/>
            <person name="Beiko R.G."/>
            <person name="Rosenstiel P."/>
            <person name="Hippler M."/>
            <person name="Laroche J."/>
        </authorList>
    </citation>
    <scope>NUCLEOTIDE SEQUENCE [LARGE SCALE GENOMIC DNA]</scope>
    <source>
        <strain evidence="1 2">CCMP1005</strain>
    </source>
</reference>
<feature type="non-terminal residue" evidence="1">
    <location>
        <position position="1"/>
    </location>
</feature>
<accession>K0STB1</accession>
<organism evidence="1 2">
    <name type="scientific">Thalassiosira oceanica</name>
    <name type="common">Marine diatom</name>
    <dbReference type="NCBI Taxonomy" id="159749"/>
    <lineage>
        <taxon>Eukaryota</taxon>
        <taxon>Sar</taxon>
        <taxon>Stramenopiles</taxon>
        <taxon>Ochrophyta</taxon>
        <taxon>Bacillariophyta</taxon>
        <taxon>Coscinodiscophyceae</taxon>
        <taxon>Thalassiosirophycidae</taxon>
        <taxon>Thalassiosirales</taxon>
        <taxon>Thalassiosiraceae</taxon>
        <taxon>Thalassiosira</taxon>
    </lineage>
</organism>
<name>K0STB1_THAOC</name>
<gene>
    <name evidence="1" type="ORF">THAOC_17951</name>
</gene>
<keyword evidence="2" id="KW-1185">Reference proteome</keyword>
<protein>
    <submittedName>
        <fullName evidence="1">Uncharacterized protein</fullName>
    </submittedName>
</protein>
<dbReference type="AlphaFoldDB" id="K0STB1"/>
<proteinExistence type="predicted"/>
<sequence length="143" mass="15439">NEQTNLASEHQTQSTAVKMEQMVPITLTSPLSGFVLSLLTRDGPTMGPPLEDPSNDYADFYYSSDVDPPNWTSLGTKRLAVGEVDPDGFGSFESVSFNIAEGIQSIHAIRVDFRNQGSPSDTACTGGSWADTDDLAFYVVPND</sequence>
<comment type="caution">
    <text evidence="1">The sequence shown here is derived from an EMBL/GenBank/DDBJ whole genome shotgun (WGS) entry which is preliminary data.</text>
</comment>
<evidence type="ECO:0000313" key="2">
    <source>
        <dbReference type="Proteomes" id="UP000266841"/>
    </source>
</evidence>